<keyword evidence="1" id="KW-0812">Transmembrane</keyword>
<reference evidence="2 3" key="1">
    <citation type="submission" date="2018-06" db="EMBL/GenBank/DDBJ databases">
        <title>Comparative genomics reveals the genomic features of Rhizophagus irregularis, R. cerebriforme, R. diaphanum and Gigaspora rosea, and their symbiotic lifestyle signature.</title>
        <authorList>
            <person name="Morin E."/>
            <person name="San Clemente H."/>
            <person name="Chen E.C.H."/>
            <person name="De La Providencia I."/>
            <person name="Hainaut M."/>
            <person name="Kuo A."/>
            <person name="Kohler A."/>
            <person name="Murat C."/>
            <person name="Tang N."/>
            <person name="Roy S."/>
            <person name="Loubradou J."/>
            <person name="Henrissat B."/>
            <person name="Grigoriev I.V."/>
            <person name="Corradi N."/>
            <person name="Roux C."/>
            <person name="Martin F.M."/>
        </authorList>
    </citation>
    <scope>NUCLEOTIDE SEQUENCE [LARGE SCALE GENOMIC DNA]</scope>
    <source>
        <strain evidence="2 3">DAOM 194757</strain>
    </source>
</reference>
<protein>
    <submittedName>
        <fullName evidence="2">Uncharacterized protein</fullName>
    </submittedName>
</protein>
<dbReference type="Proteomes" id="UP000266673">
    <property type="component" value="Unassembled WGS sequence"/>
</dbReference>
<gene>
    <name evidence="2" type="ORF">C2G38_1038321</name>
</gene>
<dbReference type="EMBL" id="QKWP01003282">
    <property type="protein sequence ID" value="RIB01171.1"/>
    <property type="molecule type" value="Genomic_DNA"/>
</dbReference>
<feature type="transmembrane region" description="Helical" evidence="1">
    <location>
        <begin position="44"/>
        <end position="64"/>
    </location>
</feature>
<dbReference type="AlphaFoldDB" id="A0A397TUS9"/>
<feature type="transmembrane region" description="Helical" evidence="1">
    <location>
        <begin position="141"/>
        <end position="165"/>
    </location>
</feature>
<feature type="transmembrane region" description="Helical" evidence="1">
    <location>
        <begin position="109"/>
        <end position="129"/>
    </location>
</feature>
<keyword evidence="3" id="KW-1185">Reference proteome</keyword>
<comment type="caution">
    <text evidence="2">The sequence shown here is derived from an EMBL/GenBank/DDBJ whole genome shotgun (WGS) entry which is preliminary data.</text>
</comment>
<accession>A0A397TUS9</accession>
<dbReference type="OrthoDB" id="2379169at2759"/>
<evidence type="ECO:0000313" key="2">
    <source>
        <dbReference type="EMBL" id="RIB01171.1"/>
    </source>
</evidence>
<evidence type="ECO:0000256" key="1">
    <source>
        <dbReference type="SAM" id="Phobius"/>
    </source>
</evidence>
<name>A0A397TUS9_9GLOM</name>
<evidence type="ECO:0000313" key="3">
    <source>
        <dbReference type="Proteomes" id="UP000266673"/>
    </source>
</evidence>
<keyword evidence="1" id="KW-0472">Membrane</keyword>
<feature type="transmembrane region" description="Helical" evidence="1">
    <location>
        <begin position="17"/>
        <end position="37"/>
    </location>
</feature>
<proteinExistence type="predicted"/>
<organism evidence="2 3">
    <name type="scientific">Gigaspora rosea</name>
    <dbReference type="NCBI Taxonomy" id="44941"/>
    <lineage>
        <taxon>Eukaryota</taxon>
        <taxon>Fungi</taxon>
        <taxon>Fungi incertae sedis</taxon>
        <taxon>Mucoromycota</taxon>
        <taxon>Glomeromycotina</taxon>
        <taxon>Glomeromycetes</taxon>
        <taxon>Diversisporales</taxon>
        <taxon>Gigasporaceae</taxon>
        <taxon>Gigaspora</taxon>
    </lineage>
</organism>
<keyword evidence="1" id="KW-1133">Transmembrane helix</keyword>
<sequence length="183" mass="21048">MGSGTSASERTRLLWKFWLILNFIFYLLLIVTVITVYRSREQGQVLMTTFIVIILVELILRFYIMCQLRSDVKLGCCDHFCILLFKQEYYLLWGESEVKPMTVDKVNSISDMFSIAYLAILCWSIYNGYSGIKNDPNIKKNFLISAGLVTLIALVNVIKLVFSAFRICFTSNTKQPPPYHSVA</sequence>